<evidence type="ECO:0000313" key="7">
    <source>
        <dbReference type="Proteomes" id="UP001187192"/>
    </source>
</evidence>
<dbReference type="Pfam" id="PF00201">
    <property type="entry name" value="UDPGT"/>
    <property type="match status" value="1"/>
</dbReference>
<keyword evidence="7" id="KW-1185">Reference proteome</keyword>
<dbReference type="FunFam" id="3.40.50.2000:FF:000037">
    <property type="entry name" value="Glycosyltransferase"/>
    <property type="match status" value="1"/>
</dbReference>
<dbReference type="PANTHER" id="PTHR48049:SF84">
    <property type="entry name" value="UDP-GLYCOSYLTRANSFERASE 79A6"/>
    <property type="match status" value="1"/>
</dbReference>
<evidence type="ECO:0000313" key="6">
    <source>
        <dbReference type="EMBL" id="GMN46809.1"/>
    </source>
</evidence>
<name>A0AA88DIR6_FICCA</name>
<dbReference type="Gene3D" id="3.40.50.2000">
    <property type="entry name" value="Glycogen Phosphorylase B"/>
    <property type="match status" value="2"/>
</dbReference>
<sequence>MADQLHVVMFPFFAFGHVSPFIQLSNKLSSHGIHISFFTIPGFIPRVKTLLVPSPNTEIVPLQLPPSLGLPPNLAGTMDLPPSEAIKLITAIDLTRPQVKTLLSELKPNFVLFDFAQHWLPSLASELGIKAMLFSVFSAIANAYIVSPNRLSGIEGIPTVDHLLKPPQGFPTSKNIARDQSRVISTFEAQSLVFIYEKVNESPSNFDRVQEGISGSSAVVMKTSYEMEGPYLDFIKSQINKPFILTGPLIPEPPSDLVLDAKWDEWLARFSEKSVVFCSFGSETFLTQERIRELALGLELTGLPFLLVLNFPAKVNPKVALEDALPRGFLKRTKDKGVVHVGWVPQQLILGHKSVGCYLCHAGFSSLIEALMNDCQLVLLPLKGDQIFNSRLMGENGFVSAGIEVNTREEDGYFGKEDIFTAVKKVMVDVEEEPGKSIRLNQKKLYKFLKEKDVQDKFILDMIVEMKKILEGGFS</sequence>
<dbReference type="PROSITE" id="PS00375">
    <property type="entry name" value="UDPGT"/>
    <property type="match status" value="1"/>
</dbReference>
<dbReference type="InterPro" id="IPR035595">
    <property type="entry name" value="UDP_glycos_trans_CS"/>
</dbReference>
<keyword evidence="3 4" id="KW-0808">Transferase</keyword>
<dbReference type="EMBL" id="BTGU01000023">
    <property type="protein sequence ID" value="GMN46809.1"/>
    <property type="molecule type" value="Genomic_DNA"/>
</dbReference>
<dbReference type="SUPFAM" id="SSF53756">
    <property type="entry name" value="UDP-Glycosyltransferase/glycogen phosphorylase"/>
    <property type="match status" value="1"/>
</dbReference>
<dbReference type="PANTHER" id="PTHR48049">
    <property type="entry name" value="GLYCOSYLTRANSFERASE"/>
    <property type="match status" value="1"/>
</dbReference>
<evidence type="ECO:0000256" key="3">
    <source>
        <dbReference type="ARBA" id="ARBA00022679"/>
    </source>
</evidence>
<dbReference type="Proteomes" id="UP001187192">
    <property type="component" value="Unassembled WGS sequence"/>
</dbReference>
<dbReference type="GO" id="GO:0035251">
    <property type="term" value="F:UDP-glucosyltransferase activity"/>
    <property type="evidence" value="ECO:0007669"/>
    <property type="project" value="InterPro"/>
</dbReference>
<organism evidence="6 7">
    <name type="scientific">Ficus carica</name>
    <name type="common">Common fig</name>
    <dbReference type="NCBI Taxonomy" id="3494"/>
    <lineage>
        <taxon>Eukaryota</taxon>
        <taxon>Viridiplantae</taxon>
        <taxon>Streptophyta</taxon>
        <taxon>Embryophyta</taxon>
        <taxon>Tracheophyta</taxon>
        <taxon>Spermatophyta</taxon>
        <taxon>Magnoliopsida</taxon>
        <taxon>eudicotyledons</taxon>
        <taxon>Gunneridae</taxon>
        <taxon>Pentapetalae</taxon>
        <taxon>rosids</taxon>
        <taxon>fabids</taxon>
        <taxon>Rosales</taxon>
        <taxon>Moraceae</taxon>
        <taxon>Ficeae</taxon>
        <taxon>Ficus</taxon>
    </lineage>
</organism>
<evidence type="ECO:0000256" key="4">
    <source>
        <dbReference type="RuleBase" id="RU003718"/>
    </source>
</evidence>
<dbReference type="InterPro" id="IPR050481">
    <property type="entry name" value="UDP-glycosyltransf_plant"/>
</dbReference>
<evidence type="ECO:0000256" key="2">
    <source>
        <dbReference type="ARBA" id="ARBA00022676"/>
    </source>
</evidence>
<accession>A0AA88DIR6</accession>
<comment type="similarity">
    <text evidence="1 4">Belongs to the UDP-glycosyltransferase family.</text>
</comment>
<dbReference type="CDD" id="cd03784">
    <property type="entry name" value="GT1_Gtf-like"/>
    <property type="match status" value="1"/>
</dbReference>
<reference evidence="6" key="1">
    <citation type="submission" date="2023-07" db="EMBL/GenBank/DDBJ databases">
        <title>draft genome sequence of fig (Ficus carica).</title>
        <authorList>
            <person name="Takahashi T."/>
            <person name="Nishimura K."/>
        </authorList>
    </citation>
    <scope>NUCLEOTIDE SEQUENCE</scope>
</reference>
<keyword evidence="2 4" id="KW-0328">Glycosyltransferase</keyword>
<dbReference type="InterPro" id="IPR002213">
    <property type="entry name" value="UDP_glucos_trans"/>
</dbReference>
<gene>
    <name evidence="6" type="ORF">TIFTF001_015990</name>
</gene>
<comment type="caution">
    <text evidence="6">The sequence shown here is derived from an EMBL/GenBank/DDBJ whole genome shotgun (WGS) entry which is preliminary data.</text>
</comment>
<evidence type="ECO:0000256" key="1">
    <source>
        <dbReference type="ARBA" id="ARBA00009995"/>
    </source>
</evidence>
<proteinExistence type="inferred from homology"/>
<evidence type="ECO:0000256" key="5">
    <source>
        <dbReference type="RuleBase" id="RU362057"/>
    </source>
</evidence>
<protein>
    <recommendedName>
        <fullName evidence="5">Glycosyltransferase</fullName>
        <ecNumber evidence="5">2.4.1.-</ecNumber>
    </recommendedName>
</protein>
<dbReference type="AlphaFoldDB" id="A0AA88DIR6"/>
<dbReference type="EC" id="2.4.1.-" evidence="5"/>